<evidence type="ECO:0000259" key="6">
    <source>
        <dbReference type="Pfam" id="PF20981"/>
    </source>
</evidence>
<evidence type="ECO:0000256" key="2">
    <source>
        <dbReference type="ARBA" id="ARBA00016372"/>
    </source>
</evidence>
<dbReference type="PANTHER" id="PTHR12689:SF4">
    <property type="entry name" value="PROTEIN AAR2 HOMOLOG"/>
    <property type="match status" value="1"/>
</dbReference>
<dbReference type="Pfam" id="PF20981">
    <property type="entry name" value="AAR2_1st"/>
    <property type="match status" value="1"/>
</dbReference>
<dbReference type="Gene3D" id="1.25.40.550">
    <property type="entry name" value="Aar2, C-terminal domain-like"/>
    <property type="match status" value="1"/>
</dbReference>
<dbReference type="InterPro" id="IPR033648">
    <property type="entry name" value="AAR2_C"/>
</dbReference>
<evidence type="ECO:0000256" key="1">
    <source>
        <dbReference type="ARBA" id="ARBA00006281"/>
    </source>
</evidence>
<feature type="domain" description="AAR2 N-terminal" evidence="6">
    <location>
        <begin position="17"/>
        <end position="133"/>
    </location>
</feature>
<dbReference type="CDD" id="cd13777">
    <property type="entry name" value="Aar2_N"/>
    <property type="match status" value="1"/>
</dbReference>
<evidence type="ECO:0000313" key="8">
    <source>
        <dbReference type="Proteomes" id="UP001164746"/>
    </source>
</evidence>
<reference evidence="7" key="1">
    <citation type="submission" date="2022-11" db="EMBL/GenBank/DDBJ databases">
        <title>Centuries of genome instability and evolution in soft-shell clam transmissible cancer (bioRxiv).</title>
        <authorList>
            <person name="Hart S.F.M."/>
            <person name="Yonemitsu M.A."/>
            <person name="Giersch R.M."/>
            <person name="Beal B.F."/>
            <person name="Arriagada G."/>
            <person name="Davis B.W."/>
            <person name="Ostrander E.A."/>
            <person name="Goff S.P."/>
            <person name="Metzger M.J."/>
        </authorList>
    </citation>
    <scope>NUCLEOTIDE SEQUENCE</scope>
    <source>
        <strain evidence="7">MELC-2E11</strain>
        <tissue evidence="7">Siphon/mantle</tissue>
    </source>
</reference>
<dbReference type="Gene3D" id="2.60.34.20">
    <property type="match status" value="1"/>
</dbReference>
<gene>
    <name evidence="7" type="ORF">MAR_020013</name>
</gene>
<keyword evidence="8" id="KW-1185">Reference proteome</keyword>
<evidence type="ECO:0000256" key="4">
    <source>
        <dbReference type="SAM" id="MobiDB-lite"/>
    </source>
</evidence>
<sequence length="360" mass="41571">MMSNEINSDTAKMLFKEGAIFVLLDMPEGSEFGIDYNSWTTGPNFRGVKMIPPGIHYIYYRTGFFRNFKQREIVVRKWDRSLEEDVSQADKERVEGNLQELDQYLGAYPYENYKKWISLTSHISEELLGKLQPECGAITSVTQFLSPPSNSEMRRQSAETLAQQENTSPSDTRKKKKLPQLQKVPGTAIRFTKIPKQRYPEGATPQQITVYSMDSTFMLDSIIQSDYSKNKRGILGEIQFAFICFLIGQVFDAFDQWKKLVHLMCGSEKALNSHSDLFMDFIAMLHFQVHEIPEDFFVDIVSANNFLTTTLQEFFSNLEAGNGDIKLRERGLKFRDHLTRKFKWDFTTEPDDYAPVIVDS</sequence>
<evidence type="ECO:0000259" key="5">
    <source>
        <dbReference type="Pfam" id="PF05282"/>
    </source>
</evidence>
<protein>
    <recommendedName>
        <fullName evidence="2">Protein AAR2 homolog</fullName>
    </recommendedName>
    <alternativeName>
        <fullName evidence="3">AAR2 splicing factor homolog</fullName>
    </alternativeName>
</protein>
<evidence type="ECO:0000313" key="7">
    <source>
        <dbReference type="EMBL" id="WAR04644.1"/>
    </source>
</evidence>
<feature type="domain" description="AAR2 C-terminal" evidence="5">
    <location>
        <begin position="191"/>
        <end position="346"/>
    </location>
</feature>
<accession>A0ABY7E672</accession>
<dbReference type="EMBL" id="CP111016">
    <property type="protein sequence ID" value="WAR04644.1"/>
    <property type="molecule type" value="Genomic_DNA"/>
</dbReference>
<dbReference type="InterPro" id="IPR038516">
    <property type="entry name" value="AAR2_N_sf"/>
</dbReference>
<comment type="similarity">
    <text evidence="1">Belongs to the AAR2 family.</text>
</comment>
<dbReference type="Pfam" id="PF05282">
    <property type="entry name" value="AAR2"/>
    <property type="match status" value="1"/>
</dbReference>
<dbReference type="InterPro" id="IPR038514">
    <property type="entry name" value="AAR2_C_sf"/>
</dbReference>
<evidence type="ECO:0000256" key="3">
    <source>
        <dbReference type="ARBA" id="ARBA00030625"/>
    </source>
</evidence>
<dbReference type="InterPro" id="IPR007946">
    <property type="entry name" value="AAR2"/>
</dbReference>
<organism evidence="7 8">
    <name type="scientific">Mya arenaria</name>
    <name type="common">Soft-shell clam</name>
    <dbReference type="NCBI Taxonomy" id="6604"/>
    <lineage>
        <taxon>Eukaryota</taxon>
        <taxon>Metazoa</taxon>
        <taxon>Spiralia</taxon>
        <taxon>Lophotrochozoa</taxon>
        <taxon>Mollusca</taxon>
        <taxon>Bivalvia</taxon>
        <taxon>Autobranchia</taxon>
        <taxon>Heteroconchia</taxon>
        <taxon>Euheterodonta</taxon>
        <taxon>Imparidentia</taxon>
        <taxon>Neoheterodontei</taxon>
        <taxon>Myida</taxon>
        <taxon>Myoidea</taxon>
        <taxon>Myidae</taxon>
        <taxon>Mya</taxon>
    </lineage>
</organism>
<dbReference type="PANTHER" id="PTHR12689">
    <property type="entry name" value="A1 CISTRON SPLICING FACTOR AAR2-RELATED"/>
    <property type="match status" value="1"/>
</dbReference>
<dbReference type="CDD" id="cd13778">
    <property type="entry name" value="Aar2_C"/>
    <property type="match status" value="1"/>
</dbReference>
<feature type="region of interest" description="Disordered" evidence="4">
    <location>
        <begin position="143"/>
        <end position="180"/>
    </location>
</feature>
<proteinExistence type="inferred from homology"/>
<dbReference type="Proteomes" id="UP001164746">
    <property type="component" value="Chromosome 5"/>
</dbReference>
<dbReference type="InterPro" id="IPR033647">
    <property type="entry name" value="Aar2_N"/>
</dbReference>
<name>A0ABY7E672_MYAAR</name>
<feature type="compositionally biased region" description="Polar residues" evidence="4">
    <location>
        <begin position="158"/>
        <end position="170"/>
    </location>
</feature>